<feature type="coiled-coil region" evidence="1">
    <location>
        <begin position="33"/>
        <end position="60"/>
    </location>
</feature>
<evidence type="ECO:0000313" key="4">
    <source>
        <dbReference type="Proteomes" id="UP001500359"/>
    </source>
</evidence>
<dbReference type="Proteomes" id="UP001500359">
    <property type="component" value="Unassembled WGS sequence"/>
</dbReference>
<evidence type="ECO:0000313" key="3">
    <source>
        <dbReference type="EMBL" id="GAA0859591.1"/>
    </source>
</evidence>
<evidence type="ECO:0000256" key="2">
    <source>
        <dbReference type="SAM" id="MobiDB-lite"/>
    </source>
</evidence>
<reference evidence="4" key="1">
    <citation type="journal article" date="2019" name="Int. J. Syst. Evol. Microbiol.">
        <title>The Global Catalogue of Microorganisms (GCM) 10K type strain sequencing project: providing services to taxonomists for standard genome sequencing and annotation.</title>
        <authorList>
            <consortium name="The Broad Institute Genomics Platform"/>
            <consortium name="The Broad Institute Genome Sequencing Center for Infectious Disease"/>
            <person name="Wu L."/>
            <person name="Ma J."/>
        </authorList>
    </citation>
    <scope>NUCLEOTIDE SEQUENCE [LARGE SCALE GENOMIC DNA]</scope>
    <source>
        <strain evidence="4">JCM 15896</strain>
    </source>
</reference>
<dbReference type="EMBL" id="BAAAFD010000012">
    <property type="protein sequence ID" value="GAA0859591.1"/>
    <property type="molecule type" value="Genomic_DNA"/>
</dbReference>
<proteinExistence type="predicted"/>
<name>A0ABP3X4N9_9ALTE</name>
<organism evidence="3 4">
    <name type="scientific">Aliiglaciecola litoralis</name>
    <dbReference type="NCBI Taxonomy" id="582857"/>
    <lineage>
        <taxon>Bacteria</taxon>
        <taxon>Pseudomonadati</taxon>
        <taxon>Pseudomonadota</taxon>
        <taxon>Gammaproteobacteria</taxon>
        <taxon>Alteromonadales</taxon>
        <taxon>Alteromonadaceae</taxon>
        <taxon>Aliiglaciecola</taxon>
    </lineage>
</organism>
<sequence length="178" mass="20350">MADKKMNRGDSSDIQDTPSDLTTLRQIIYGAAKEELEKRVAELERRMEDSFQRAEATVNKQVQELTSAMKKGLEVLTEKVDSVDKHHDDKNTELFTYADKLSSEMEMSDTNSRQDVDQLHTRLDSEVAQLTEKYDARFAEALDRLDQVTRELSSTKTDRKTLARLLATMAVNLESDED</sequence>
<keyword evidence="4" id="KW-1185">Reference proteome</keyword>
<keyword evidence="1" id="KW-0175">Coiled coil</keyword>
<dbReference type="Gene3D" id="1.20.120.20">
    <property type="entry name" value="Apolipoprotein"/>
    <property type="match status" value="1"/>
</dbReference>
<dbReference type="RefSeq" id="WP_343862102.1">
    <property type="nucleotide sequence ID" value="NZ_BAAAFD010000012.1"/>
</dbReference>
<evidence type="ECO:0000256" key="1">
    <source>
        <dbReference type="SAM" id="Coils"/>
    </source>
</evidence>
<feature type="compositionally biased region" description="Basic and acidic residues" evidence="2">
    <location>
        <begin position="1"/>
        <end position="11"/>
    </location>
</feature>
<accession>A0ABP3X4N9</accession>
<comment type="caution">
    <text evidence="3">The sequence shown here is derived from an EMBL/GenBank/DDBJ whole genome shotgun (WGS) entry which is preliminary data.</text>
</comment>
<gene>
    <name evidence="3" type="ORF">GCM10009114_33650</name>
</gene>
<feature type="region of interest" description="Disordered" evidence="2">
    <location>
        <begin position="1"/>
        <end position="20"/>
    </location>
</feature>
<protein>
    <submittedName>
        <fullName evidence="3">Uncharacterized protein</fullName>
    </submittedName>
</protein>